<dbReference type="EMBL" id="CALSDN010000003">
    <property type="protein sequence ID" value="CAH6720047.1"/>
    <property type="molecule type" value="Genomic_DNA"/>
</dbReference>
<proteinExistence type="predicted"/>
<sequence>MSLSQLEKLDLIPTSIETQQPLKLIDNVTDLATKYETIRNANLEKQYERNNLLKNEINTLTENLKSILKDITGTEDINIDLKDYIKKKSFELDSLKLKIGSDITLIESEIAQLKSHKSEKEKLLDSLDKQLKSIADENILDSGVFFIKLVNDLNVALGKDKEGNEQILLNGLKFLPLSGYNDYFITNYIWDNM</sequence>
<name>A0ACA9Y556_9ASCO</name>
<accession>A0ACA9Y556</accession>
<organism evidence="1 2">
    <name type="scientific">[Candida] jaroonii</name>
    <dbReference type="NCBI Taxonomy" id="467808"/>
    <lineage>
        <taxon>Eukaryota</taxon>
        <taxon>Fungi</taxon>
        <taxon>Dikarya</taxon>
        <taxon>Ascomycota</taxon>
        <taxon>Saccharomycotina</taxon>
        <taxon>Pichiomycetes</taxon>
        <taxon>Debaryomycetaceae</taxon>
        <taxon>Yamadazyma</taxon>
    </lineage>
</organism>
<reference evidence="1" key="1">
    <citation type="submission" date="2022-06" db="EMBL/GenBank/DDBJ databases">
        <authorList>
            <person name="Legras J.-L."/>
            <person name="Devillers H."/>
            <person name="Grondin C."/>
        </authorList>
    </citation>
    <scope>NUCLEOTIDE SEQUENCE</scope>
    <source>
        <strain evidence="1">CLIB 1444</strain>
    </source>
</reference>
<evidence type="ECO:0000313" key="2">
    <source>
        <dbReference type="Proteomes" id="UP001152531"/>
    </source>
</evidence>
<keyword evidence="2" id="KW-1185">Reference proteome</keyword>
<comment type="caution">
    <text evidence="1">The sequence shown here is derived from an EMBL/GenBank/DDBJ whole genome shotgun (WGS) entry which is preliminary data.</text>
</comment>
<evidence type="ECO:0000313" key="1">
    <source>
        <dbReference type="EMBL" id="CAH6720047.1"/>
    </source>
</evidence>
<dbReference type="Proteomes" id="UP001152531">
    <property type="component" value="Unassembled WGS sequence"/>
</dbReference>
<protein>
    <submittedName>
        <fullName evidence="1">Probable kinetochore protein Spc24p</fullName>
    </submittedName>
</protein>
<gene>
    <name evidence="1" type="ORF">CLIB1444_03S03224</name>
</gene>